<protein>
    <submittedName>
        <fullName evidence="1">Uncharacterized protein</fullName>
    </submittedName>
</protein>
<reference evidence="1 2" key="1">
    <citation type="submission" date="2016-06" db="EMBL/GenBank/DDBJ databases">
        <title>Comparative genomics of the ectomycorrhizal sister species Rhizopogon vinicolor and Rhizopogon vesiculosus (Basidiomycota: Boletales) reveals a divergence of the mating type B locus.</title>
        <authorList>
            <consortium name="DOE Joint Genome Institute"/>
            <person name="Mujic A.B."/>
            <person name="Kuo A."/>
            <person name="Tritt A."/>
            <person name="Lipzen A."/>
            <person name="Chen C."/>
            <person name="Johnson J."/>
            <person name="Sharma A."/>
            <person name="Barry K."/>
            <person name="Grigoriev I.V."/>
            <person name="Spatafora J.W."/>
        </authorList>
    </citation>
    <scope>NUCLEOTIDE SEQUENCE [LARGE SCALE GENOMIC DNA]</scope>
    <source>
        <strain evidence="1 2">AM-OR11-026</strain>
    </source>
</reference>
<name>A0A1B7MSP5_9AGAM</name>
<accession>A0A1B7MSP5</accession>
<proteinExistence type="predicted"/>
<keyword evidence="2" id="KW-1185">Reference proteome</keyword>
<sequence length="93" mass="10688">MNMHVSCMFSSAPAGPCQFLLVISMLASPRISTNIQIAIFSFQIFRIFKSYQLRAGSHPLRQCTFLTLPPRTYEQAAWNFEHWPSSAFFFIAH</sequence>
<dbReference type="Proteomes" id="UP000092154">
    <property type="component" value="Unassembled WGS sequence"/>
</dbReference>
<dbReference type="EMBL" id="KV448482">
    <property type="protein sequence ID" value="OAX35623.1"/>
    <property type="molecule type" value="Genomic_DNA"/>
</dbReference>
<evidence type="ECO:0000313" key="2">
    <source>
        <dbReference type="Proteomes" id="UP000092154"/>
    </source>
</evidence>
<organism evidence="1 2">
    <name type="scientific">Rhizopogon vinicolor AM-OR11-026</name>
    <dbReference type="NCBI Taxonomy" id="1314800"/>
    <lineage>
        <taxon>Eukaryota</taxon>
        <taxon>Fungi</taxon>
        <taxon>Dikarya</taxon>
        <taxon>Basidiomycota</taxon>
        <taxon>Agaricomycotina</taxon>
        <taxon>Agaricomycetes</taxon>
        <taxon>Agaricomycetidae</taxon>
        <taxon>Boletales</taxon>
        <taxon>Suillineae</taxon>
        <taxon>Rhizopogonaceae</taxon>
        <taxon>Rhizopogon</taxon>
    </lineage>
</organism>
<evidence type="ECO:0000313" key="1">
    <source>
        <dbReference type="EMBL" id="OAX35623.1"/>
    </source>
</evidence>
<dbReference type="InParanoid" id="A0A1B7MSP5"/>
<gene>
    <name evidence="1" type="ORF">K503DRAFT_356848</name>
</gene>
<dbReference type="AlphaFoldDB" id="A0A1B7MSP5"/>